<keyword evidence="1" id="KW-0472">Membrane</keyword>
<keyword evidence="1" id="KW-1133">Transmembrane helix</keyword>
<dbReference type="AlphaFoldDB" id="A0A9W7A6D0"/>
<comment type="caution">
    <text evidence="2">The sequence shown here is derived from an EMBL/GenBank/DDBJ whole genome shotgun (WGS) entry which is preliminary data.</text>
</comment>
<proteinExistence type="predicted"/>
<feature type="transmembrane region" description="Helical" evidence="1">
    <location>
        <begin position="12"/>
        <end position="34"/>
    </location>
</feature>
<name>A0A9W7A6D0_9STRA</name>
<dbReference type="EMBL" id="BRXW01000541">
    <property type="protein sequence ID" value="GMH64215.1"/>
    <property type="molecule type" value="Genomic_DNA"/>
</dbReference>
<evidence type="ECO:0000256" key="1">
    <source>
        <dbReference type="SAM" id="Phobius"/>
    </source>
</evidence>
<sequence>MGVERNRNLSVFYVGGLGQGTLVAAWIINVVVMIRTWNVQRESKGGVGRVFGDEDDRRSNRTLTMSELQDNMVLGALI</sequence>
<accession>A0A9W7A6D0</accession>
<evidence type="ECO:0000313" key="3">
    <source>
        <dbReference type="Proteomes" id="UP001165122"/>
    </source>
</evidence>
<protein>
    <submittedName>
        <fullName evidence="2">Uncharacterized protein</fullName>
    </submittedName>
</protein>
<keyword evidence="1" id="KW-0812">Transmembrane</keyword>
<reference evidence="3" key="1">
    <citation type="journal article" date="2023" name="Commun. Biol.">
        <title>Genome analysis of Parmales, the sister group of diatoms, reveals the evolutionary specialization of diatoms from phago-mixotrophs to photoautotrophs.</title>
        <authorList>
            <person name="Ban H."/>
            <person name="Sato S."/>
            <person name="Yoshikawa S."/>
            <person name="Yamada K."/>
            <person name="Nakamura Y."/>
            <person name="Ichinomiya M."/>
            <person name="Sato N."/>
            <person name="Blanc-Mathieu R."/>
            <person name="Endo H."/>
            <person name="Kuwata A."/>
            <person name="Ogata H."/>
        </authorList>
    </citation>
    <scope>NUCLEOTIDE SEQUENCE [LARGE SCALE GENOMIC DNA]</scope>
    <source>
        <strain evidence="3">NIES 3700</strain>
    </source>
</reference>
<keyword evidence="3" id="KW-1185">Reference proteome</keyword>
<gene>
    <name evidence="2" type="ORF">TrLO_g14582</name>
</gene>
<dbReference type="Proteomes" id="UP001165122">
    <property type="component" value="Unassembled WGS sequence"/>
</dbReference>
<organism evidence="2 3">
    <name type="scientific">Triparma laevis f. longispina</name>
    <dbReference type="NCBI Taxonomy" id="1714387"/>
    <lineage>
        <taxon>Eukaryota</taxon>
        <taxon>Sar</taxon>
        <taxon>Stramenopiles</taxon>
        <taxon>Ochrophyta</taxon>
        <taxon>Bolidophyceae</taxon>
        <taxon>Parmales</taxon>
        <taxon>Triparmaceae</taxon>
        <taxon>Triparma</taxon>
    </lineage>
</organism>
<evidence type="ECO:0000313" key="2">
    <source>
        <dbReference type="EMBL" id="GMH64215.1"/>
    </source>
</evidence>